<evidence type="ECO:0000259" key="3">
    <source>
        <dbReference type="Pfam" id="PF14746"/>
    </source>
</evidence>
<dbReference type="OrthoDB" id="10261210at2759"/>
<dbReference type="InterPro" id="IPR027307">
    <property type="entry name" value="WASH7"/>
</dbReference>
<feature type="domain" description="WASH complex subunit 7 C-terminal" evidence="3">
    <location>
        <begin position="1052"/>
        <end position="1209"/>
    </location>
</feature>
<evidence type="ECO:0000259" key="1">
    <source>
        <dbReference type="Pfam" id="PF14744"/>
    </source>
</evidence>
<dbReference type="InterPro" id="IPR028191">
    <property type="entry name" value="WASH-4_N"/>
</dbReference>
<feature type="domain" description="WASH complex subunit 7 central" evidence="1">
    <location>
        <begin position="673"/>
        <end position="1014"/>
    </location>
</feature>
<dbReference type="PANTHER" id="PTHR31409:SF0">
    <property type="entry name" value="WASH COMPLEX SUBUNIT 4"/>
    <property type="match status" value="1"/>
</dbReference>
<dbReference type="Proteomes" id="UP001055439">
    <property type="component" value="Chromosome 3"/>
</dbReference>
<gene>
    <name evidence="4" type="ORF">MUK42_01122</name>
</gene>
<dbReference type="Pfam" id="PF14745">
    <property type="entry name" value="WASH-4_N"/>
    <property type="match status" value="2"/>
</dbReference>
<dbReference type="InterPro" id="IPR028283">
    <property type="entry name" value="WASH-7_C"/>
</dbReference>
<dbReference type="GO" id="GO:0016197">
    <property type="term" value="P:endosomal transport"/>
    <property type="evidence" value="ECO:0007669"/>
    <property type="project" value="TreeGrafter"/>
</dbReference>
<evidence type="ECO:0000313" key="4">
    <source>
        <dbReference type="EMBL" id="URD93734.1"/>
    </source>
</evidence>
<accession>A0A9E7JV94</accession>
<sequence length="1213" mass="138466">MLCYICRVCYRLQELKSWYRHLWPPTGRPAMASLLLEQQERLRQVVDECLFRSNALLADLCGDPFDSASSLPAASGSDPVRLHVEPVEHSHLSLLLQSDNVAVSKFVMVLSYDCIEISNLSNLAFRNLYRQLHLFGHRSSPQEVLLEGEPQKAFGESLSLFMQLRETTIRMRDVLGNLLQQLNSVYSLRDKNVRPLNSIKNLKLRTAFEALGEGLAVFLILDEIVKQNAHIKSYLSLFSRMLNKVKLELDTFDINVEDLDLIDQVVGDIEKLLEWLLHKESSWQATMEQVKDNKRFIDRCFSCIHEGLLEVLPRLGTWKELPLDRWKIMQHMALFIFSTYASYGTEIDGEQDGITEKEKEYGGALTPEKKIGKILSDMLLLVPLIYVGGGKRIILIDVLKDQCPSSISTWPFMREVIRDRNVLISNYLKRISEAHSRDWQAIKDALSSWIASFHSTIHPSAEMLSEGWLRLHLQKTMQGIVLANRLQLLILSIVDLHALLEVPIKREKLKSLCHMIVSLKVLGQTFQSRGPDMIRSLPHIVNIIQVDIEQLILPSKYKLQAEVDKGSQMSKLGFLNSLARGKMILLLPASVLVHCPIMTESLVAISLQVSMSLQMLQGGGSRQRHLILLNTLNVLQSLGSLDLDLLRVGKLMLKLGTVANFCNIIADVTDCSFLYWRREIMGNLFSMVYMDVKRFPWIQYLVDAFSDGLRLLKLGHVGKLTLEAYEKQIEYGVKNEIVGPLCRDIETDLRLHVHSTYLKGSVVVKPTKTGVRNLSWYLQIKPLLLPSKLIDISSLVGSYLSSAFYNHSTMSTYDRKIYLEMQLLAGLKYGLLLDDIHYVGNSVAHNIDINEIVQDLHAFVENYSYNIYNQVFIENVPKGQNKKNLRLIGVEDIECSIAIHSLSRICKASDSVSQFLKQMFTILSQLLQDKFWTGSSKEHIFLKNDKELTNEYPFWQQPEPRFALGKLALGDIGVSFLEQLQFIMSKIGNAIGLMRILQTGSSRHCCNISRFTIDMSFAESYLKLGFDGEILTAGRMVDKAIVENYEPDARIKSFSSFITTFIEEHEFSKDHNMKDLFQMFPSVIINLVNTRVRHKDKLLVKEHDSGITLYMLDSFLMGIAFSLKVLGQERSFDELNWFACTRKSLEDRICSLEGSSKVEENGKVGSSLARLNLWRQSSSIPVEIQKDLDECKRYQKEIEFIEHVLNISRTLMS</sequence>
<dbReference type="PANTHER" id="PTHR31409">
    <property type="entry name" value="WASH COMPLEX SUBUNIT 4"/>
    <property type="match status" value="1"/>
</dbReference>
<dbReference type="GO" id="GO:0005768">
    <property type="term" value="C:endosome"/>
    <property type="evidence" value="ECO:0007669"/>
    <property type="project" value="TreeGrafter"/>
</dbReference>
<dbReference type="Pfam" id="PF14746">
    <property type="entry name" value="WASH-7_C"/>
    <property type="match status" value="1"/>
</dbReference>
<evidence type="ECO:0000259" key="2">
    <source>
        <dbReference type="Pfam" id="PF14745"/>
    </source>
</evidence>
<dbReference type="GO" id="GO:0007032">
    <property type="term" value="P:endosome organization"/>
    <property type="evidence" value="ECO:0007669"/>
    <property type="project" value="TreeGrafter"/>
</dbReference>
<reference evidence="4" key="1">
    <citation type="submission" date="2022-05" db="EMBL/GenBank/DDBJ databases">
        <title>The Musa troglodytarum L. genome provides insights into the mechanism of non-climacteric behaviour and enrichment of carotenoids.</title>
        <authorList>
            <person name="Wang J."/>
        </authorList>
    </citation>
    <scope>NUCLEOTIDE SEQUENCE</scope>
    <source>
        <tissue evidence="4">Leaf</tissue>
    </source>
</reference>
<keyword evidence="5" id="KW-1185">Reference proteome</keyword>
<organism evidence="4 5">
    <name type="scientific">Musa troglodytarum</name>
    <name type="common">fe'i banana</name>
    <dbReference type="NCBI Taxonomy" id="320322"/>
    <lineage>
        <taxon>Eukaryota</taxon>
        <taxon>Viridiplantae</taxon>
        <taxon>Streptophyta</taxon>
        <taxon>Embryophyta</taxon>
        <taxon>Tracheophyta</taxon>
        <taxon>Spermatophyta</taxon>
        <taxon>Magnoliopsida</taxon>
        <taxon>Liliopsida</taxon>
        <taxon>Zingiberales</taxon>
        <taxon>Musaceae</taxon>
        <taxon>Musa</taxon>
    </lineage>
</organism>
<dbReference type="EMBL" id="CP097505">
    <property type="protein sequence ID" value="URD93734.1"/>
    <property type="molecule type" value="Genomic_DNA"/>
</dbReference>
<dbReference type="InterPro" id="IPR028282">
    <property type="entry name" value="WASH-7_central"/>
</dbReference>
<dbReference type="AlphaFoldDB" id="A0A9E7JV94"/>
<evidence type="ECO:0000313" key="5">
    <source>
        <dbReference type="Proteomes" id="UP001055439"/>
    </source>
</evidence>
<feature type="domain" description="WASH complex subunit 4 N-terminal" evidence="2">
    <location>
        <begin position="75"/>
        <end position="340"/>
    </location>
</feature>
<proteinExistence type="predicted"/>
<dbReference type="Pfam" id="PF14744">
    <property type="entry name" value="WASH-7_mid"/>
    <property type="match status" value="1"/>
</dbReference>
<protein>
    <submittedName>
        <fullName evidence="4">Kiaa1033</fullName>
    </submittedName>
</protein>
<dbReference type="GO" id="GO:0071203">
    <property type="term" value="C:WASH complex"/>
    <property type="evidence" value="ECO:0007669"/>
    <property type="project" value="InterPro"/>
</dbReference>
<feature type="domain" description="WASH complex subunit 4 N-terminal" evidence="2">
    <location>
        <begin position="425"/>
        <end position="585"/>
    </location>
</feature>
<name>A0A9E7JV94_9LILI</name>